<dbReference type="OrthoDB" id="9780724at2"/>
<keyword evidence="3" id="KW-1185">Reference proteome</keyword>
<dbReference type="InterPro" id="IPR000477">
    <property type="entry name" value="RT_dom"/>
</dbReference>
<dbReference type="AlphaFoldDB" id="A0A2S7U3N8"/>
<organism evidence="2 3">
    <name type="scientific">Rubritalea profundi</name>
    <dbReference type="NCBI Taxonomy" id="1658618"/>
    <lineage>
        <taxon>Bacteria</taxon>
        <taxon>Pseudomonadati</taxon>
        <taxon>Verrucomicrobiota</taxon>
        <taxon>Verrucomicrobiia</taxon>
        <taxon>Verrucomicrobiales</taxon>
        <taxon>Rubritaleaceae</taxon>
        <taxon>Rubritalea</taxon>
    </lineage>
</organism>
<evidence type="ECO:0000313" key="3">
    <source>
        <dbReference type="Proteomes" id="UP000239907"/>
    </source>
</evidence>
<name>A0A2S7U3N8_9BACT</name>
<dbReference type="EMBL" id="MQWA01000001">
    <property type="protein sequence ID" value="PQJ29127.1"/>
    <property type="molecule type" value="Genomic_DNA"/>
</dbReference>
<evidence type="ECO:0000259" key="1">
    <source>
        <dbReference type="PROSITE" id="PS50878"/>
    </source>
</evidence>
<sequence>MALSFTRYADDIAFSSDKPLGNKSIASFTLLIENIISEEGWQLNRQKTRVMRQSQQQRLTGLVANQGTNLPRKEYDQIRAILHQCKQHGFEAKNRECHPNFVAHLEGRIQCILQSNQKRGEKLMTTLKGISSH</sequence>
<feature type="domain" description="Reverse transcriptase" evidence="1">
    <location>
        <begin position="1"/>
        <end position="64"/>
    </location>
</feature>
<proteinExistence type="predicted"/>
<protein>
    <recommendedName>
        <fullName evidence="1">Reverse transcriptase domain-containing protein</fullName>
    </recommendedName>
</protein>
<accession>A0A2S7U3N8</accession>
<dbReference type="Proteomes" id="UP000239907">
    <property type="component" value="Unassembled WGS sequence"/>
</dbReference>
<gene>
    <name evidence="2" type="ORF">BSZ32_11910</name>
</gene>
<reference evidence="2 3" key="1">
    <citation type="submission" date="2016-12" db="EMBL/GenBank/DDBJ databases">
        <title>Study of bacterial adaptation to deep sea.</title>
        <authorList>
            <person name="Song J."/>
            <person name="Yoshizawa S."/>
            <person name="Kogure K."/>
        </authorList>
    </citation>
    <scope>NUCLEOTIDE SEQUENCE [LARGE SCALE GENOMIC DNA]</scope>
    <source>
        <strain evidence="2 3">SAORIC-165</strain>
    </source>
</reference>
<comment type="caution">
    <text evidence="2">The sequence shown here is derived from an EMBL/GenBank/DDBJ whole genome shotgun (WGS) entry which is preliminary data.</text>
</comment>
<evidence type="ECO:0000313" key="2">
    <source>
        <dbReference type="EMBL" id="PQJ29127.1"/>
    </source>
</evidence>
<dbReference type="PROSITE" id="PS50878">
    <property type="entry name" value="RT_POL"/>
    <property type="match status" value="1"/>
</dbReference>